<dbReference type="Gene3D" id="3.40.630.30">
    <property type="match status" value="1"/>
</dbReference>
<dbReference type="CDD" id="cd04301">
    <property type="entry name" value="NAT_SF"/>
    <property type="match status" value="1"/>
</dbReference>
<dbReference type="RefSeq" id="WP_145376096.1">
    <property type="nucleotide sequence ID" value="NZ_CP036276.1"/>
</dbReference>
<dbReference type="SUPFAM" id="SSF55729">
    <property type="entry name" value="Acyl-CoA N-acyltransferases (Nat)"/>
    <property type="match status" value="1"/>
</dbReference>
<dbReference type="KEGG" id="sdyn:Mal52_22790"/>
<dbReference type="InterPro" id="IPR000182">
    <property type="entry name" value="GNAT_dom"/>
</dbReference>
<accession>A0A517ZMU1</accession>
<dbReference type="EMBL" id="CP036276">
    <property type="protein sequence ID" value="QDU43803.1"/>
    <property type="molecule type" value="Genomic_DNA"/>
</dbReference>
<dbReference type="PROSITE" id="PS51186">
    <property type="entry name" value="GNAT"/>
    <property type="match status" value="1"/>
</dbReference>
<evidence type="ECO:0000313" key="2">
    <source>
        <dbReference type="EMBL" id="QDU43803.1"/>
    </source>
</evidence>
<protein>
    <submittedName>
        <fullName evidence="2">Acetyltransferase (GNAT) family protein</fullName>
    </submittedName>
</protein>
<proteinExistence type="predicted"/>
<dbReference type="InterPro" id="IPR052523">
    <property type="entry name" value="Trichothecene_AcTrans"/>
</dbReference>
<evidence type="ECO:0000313" key="3">
    <source>
        <dbReference type="Proteomes" id="UP000319383"/>
    </source>
</evidence>
<sequence length="207" mass="23614">MTIADSQTGDAVVKATAAQTSTVIDIIARAFDDDPAVNWFVRQDHRRAAAVRQFFQMMADTLYVRHDENYLMSDGTGATMWLPPGISTQVGLLETLQQLPAVLRTVRWRGLRRLLQVQAVVDGNHPHEPHYYLFAIGTLPELRGQGIGSKLMQPMLERMDREGLPAYLENSKEQNLPFYERHGFEVTQQIQFPNGGPPLWLMWRKPR</sequence>
<reference evidence="2 3" key="1">
    <citation type="submission" date="2019-02" db="EMBL/GenBank/DDBJ databases">
        <title>Deep-cultivation of Planctomycetes and their phenomic and genomic characterization uncovers novel biology.</title>
        <authorList>
            <person name="Wiegand S."/>
            <person name="Jogler M."/>
            <person name="Boedeker C."/>
            <person name="Pinto D."/>
            <person name="Vollmers J."/>
            <person name="Rivas-Marin E."/>
            <person name="Kohn T."/>
            <person name="Peeters S.H."/>
            <person name="Heuer A."/>
            <person name="Rast P."/>
            <person name="Oberbeckmann S."/>
            <person name="Bunk B."/>
            <person name="Jeske O."/>
            <person name="Meyerdierks A."/>
            <person name="Storesund J.E."/>
            <person name="Kallscheuer N."/>
            <person name="Luecker S."/>
            <person name="Lage O.M."/>
            <person name="Pohl T."/>
            <person name="Merkel B.J."/>
            <person name="Hornburger P."/>
            <person name="Mueller R.-W."/>
            <person name="Bruemmer F."/>
            <person name="Labrenz M."/>
            <person name="Spormann A.M."/>
            <person name="Op den Camp H."/>
            <person name="Overmann J."/>
            <person name="Amann R."/>
            <person name="Jetten M.S.M."/>
            <person name="Mascher T."/>
            <person name="Medema M.H."/>
            <person name="Devos D.P."/>
            <person name="Kaster A.-K."/>
            <person name="Ovreas L."/>
            <person name="Rohde M."/>
            <person name="Galperin M.Y."/>
            <person name="Jogler C."/>
        </authorList>
    </citation>
    <scope>NUCLEOTIDE SEQUENCE [LARGE SCALE GENOMIC DNA]</scope>
    <source>
        <strain evidence="2 3">Mal52</strain>
    </source>
</reference>
<keyword evidence="3" id="KW-1185">Reference proteome</keyword>
<evidence type="ECO:0000259" key="1">
    <source>
        <dbReference type="PROSITE" id="PS51186"/>
    </source>
</evidence>
<dbReference type="GO" id="GO:0016747">
    <property type="term" value="F:acyltransferase activity, transferring groups other than amino-acyl groups"/>
    <property type="evidence" value="ECO:0007669"/>
    <property type="project" value="InterPro"/>
</dbReference>
<name>A0A517ZMU1_9PLAN</name>
<dbReference type="AlphaFoldDB" id="A0A517ZMU1"/>
<dbReference type="Pfam" id="PF00583">
    <property type="entry name" value="Acetyltransf_1"/>
    <property type="match status" value="1"/>
</dbReference>
<organism evidence="2 3">
    <name type="scientific">Symmachiella dynata</name>
    <dbReference type="NCBI Taxonomy" id="2527995"/>
    <lineage>
        <taxon>Bacteria</taxon>
        <taxon>Pseudomonadati</taxon>
        <taxon>Planctomycetota</taxon>
        <taxon>Planctomycetia</taxon>
        <taxon>Planctomycetales</taxon>
        <taxon>Planctomycetaceae</taxon>
        <taxon>Symmachiella</taxon>
    </lineage>
</organism>
<dbReference type="InterPro" id="IPR016181">
    <property type="entry name" value="Acyl_CoA_acyltransferase"/>
</dbReference>
<dbReference type="PANTHER" id="PTHR42791:SF1">
    <property type="entry name" value="N-ACETYLTRANSFERASE DOMAIN-CONTAINING PROTEIN"/>
    <property type="match status" value="1"/>
</dbReference>
<feature type="domain" description="N-acetyltransferase" evidence="1">
    <location>
        <begin position="49"/>
        <end position="207"/>
    </location>
</feature>
<gene>
    <name evidence="2" type="ORF">Mal52_22790</name>
</gene>
<keyword evidence="2" id="KW-0808">Transferase</keyword>
<dbReference type="PANTHER" id="PTHR42791">
    <property type="entry name" value="GNAT FAMILY ACETYLTRANSFERASE"/>
    <property type="match status" value="1"/>
</dbReference>
<dbReference type="Proteomes" id="UP000319383">
    <property type="component" value="Chromosome"/>
</dbReference>